<gene>
    <name evidence="1" type="ORF">ACFPK4_13390</name>
</gene>
<proteinExistence type="predicted"/>
<dbReference type="Proteomes" id="UP001598201">
    <property type="component" value="Unassembled WGS sequence"/>
</dbReference>
<comment type="caution">
    <text evidence="1">The sequence shown here is derived from an EMBL/GenBank/DDBJ whole genome shotgun (WGS) entry which is preliminary data.</text>
</comment>
<sequence>MSKKVVVCATHSVIGRVYWKYTNEGDVNMPDNFGLTTDISSAVVLDADWRKYQVRITEDFIYNVDFDNDSFKVNIMGSSGISAEEFISWAYRTTWENFCVDAIAGDAGIVYD</sequence>
<evidence type="ECO:0000313" key="1">
    <source>
        <dbReference type="EMBL" id="MFD3224530.1"/>
    </source>
</evidence>
<dbReference type="RefSeq" id="WP_379671895.1">
    <property type="nucleotide sequence ID" value="NZ_JBHUCJ010000029.1"/>
</dbReference>
<keyword evidence="2" id="KW-1185">Reference proteome</keyword>
<name>A0ABW6CC60_RAHSY</name>
<dbReference type="EMBL" id="JBHUCJ010000029">
    <property type="protein sequence ID" value="MFD3224530.1"/>
    <property type="molecule type" value="Genomic_DNA"/>
</dbReference>
<reference evidence="1 2" key="1">
    <citation type="submission" date="2024-09" db="EMBL/GenBank/DDBJ databases">
        <title>Genomes of Rahnella.</title>
        <authorList>
            <person name="Mnguni F.C."/>
            <person name="Shin G.Y."/>
            <person name="Coutinho T."/>
        </authorList>
    </citation>
    <scope>NUCLEOTIDE SEQUENCE [LARGE SCALE GENOMIC DNA]</scope>
    <source>
        <strain evidence="1 2">20WA0057</strain>
    </source>
</reference>
<evidence type="ECO:0000313" key="2">
    <source>
        <dbReference type="Proteomes" id="UP001598201"/>
    </source>
</evidence>
<organism evidence="1 2">
    <name type="scientific">Rahnella sp. (strain Y9602)</name>
    <dbReference type="NCBI Taxonomy" id="2703885"/>
    <lineage>
        <taxon>Bacteria</taxon>
        <taxon>Pseudomonadati</taxon>
        <taxon>Pseudomonadota</taxon>
        <taxon>Gammaproteobacteria</taxon>
        <taxon>Enterobacterales</taxon>
        <taxon>Yersiniaceae</taxon>
        <taxon>Rahnella</taxon>
    </lineage>
</organism>
<protein>
    <submittedName>
        <fullName evidence="1">Uncharacterized protein</fullName>
    </submittedName>
</protein>
<accession>A0ABW6CC60</accession>